<evidence type="ECO:0000313" key="3">
    <source>
        <dbReference type="Proteomes" id="UP001056012"/>
    </source>
</evidence>
<reference evidence="2" key="1">
    <citation type="submission" date="2021-12" db="EMBL/GenBank/DDBJ databases">
        <title>Curvularia clavata genome.</title>
        <authorList>
            <person name="Cao Y."/>
        </authorList>
    </citation>
    <scope>NUCLEOTIDE SEQUENCE</scope>
    <source>
        <strain evidence="2">Yc1106</strain>
    </source>
</reference>
<dbReference type="AlphaFoldDB" id="A0A9Q8ZH62"/>
<sequence length="293" mass="32616">MTTTAGPQLRRSKRKLAEQAAKPVPETTNSDAPAPRKRARKATASATEPSIIKHNHARADEAVTDPVPLPPQQHNPTLSPFLTLPRELRDEIYKHVLEQDQSSTLKTGSGKNIVTRCGLAGVNNQISGEFLDAALFYAPVITATVRNHNFAHVVTFMNRLSKAQLTRLTTRGPQAAQAIDGRPKRRIKIILSYSAGAKDSRVHLNRWLDRFDAPDKRGKEIEFEYSGDGSYRNGGYKQRPRGRKNGSARWNEEAAKIRRGAISGAHRTSNHNLEADSNMCPFKLSSLEFVWSF</sequence>
<accession>A0A9Q8ZH62</accession>
<protein>
    <submittedName>
        <fullName evidence="2">Uncharacterized protein</fullName>
    </submittedName>
</protein>
<organism evidence="2 3">
    <name type="scientific">Curvularia clavata</name>
    <dbReference type="NCBI Taxonomy" id="95742"/>
    <lineage>
        <taxon>Eukaryota</taxon>
        <taxon>Fungi</taxon>
        <taxon>Dikarya</taxon>
        <taxon>Ascomycota</taxon>
        <taxon>Pezizomycotina</taxon>
        <taxon>Dothideomycetes</taxon>
        <taxon>Pleosporomycetidae</taxon>
        <taxon>Pleosporales</taxon>
        <taxon>Pleosporineae</taxon>
        <taxon>Pleosporaceae</taxon>
        <taxon>Curvularia</taxon>
    </lineage>
</organism>
<gene>
    <name evidence="2" type="ORF">yc1106_09265</name>
</gene>
<dbReference type="Proteomes" id="UP001056012">
    <property type="component" value="Chromosome 7"/>
</dbReference>
<evidence type="ECO:0000256" key="1">
    <source>
        <dbReference type="SAM" id="MobiDB-lite"/>
    </source>
</evidence>
<dbReference type="VEuPathDB" id="FungiDB:yc1106_09265"/>
<dbReference type="EMBL" id="CP089280">
    <property type="protein sequence ID" value="USP81991.1"/>
    <property type="molecule type" value="Genomic_DNA"/>
</dbReference>
<proteinExistence type="predicted"/>
<feature type="region of interest" description="Disordered" evidence="1">
    <location>
        <begin position="1"/>
        <end position="55"/>
    </location>
</feature>
<name>A0A9Q8ZH62_CURCL</name>
<dbReference type="OrthoDB" id="3860514at2759"/>
<evidence type="ECO:0000313" key="2">
    <source>
        <dbReference type="EMBL" id="USP81991.1"/>
    </source>
</evidence>
<keyword evidence="3" id="KW-1185">Reference proteome</keyword>